<dbReference type="Pfam" id="PF00044">
    <property type="entry name" value="Gp_dh_N"/>
    <property type="match status" value="1"/>
</dbReference>
<dbReference type="CDD" id="cd05214">
    <property type="entry name" value="GAPDH_I_N"/>
    <property type="match status" value="1"/>
</dbReference>
<dbReference type="SUPFAM" id="SSF55347">
    <property type="entry name" value="Glyceraldehyde-3-phosphate dehydrogenase-like, C-terminal domain"/>
    <property type="match status" value="1"/>
</dbReference>
<sequence length="482" mass="53687">MAEDKKIQTYFDDWIEREAIAERMVPVIGSLYREKGLVITIFGRSLIRSSPIDIIKAHRFARRILGEELPLKLGSKIVETLAKIDLPASRIDIGKLAKIFQNENGGLDVSTFIRASLDACKETSNVMQNKPKDIVLYGFGRIGRMVARILIDRSGGGDKWRLRAIVVKGRGPEELTKRASLLRRDSIHGPFKGTIQIDEEMNALIINGNLVRIINADSPEQVDYDQYDIEDAIIVDNTGVWRDRTGLEKHLMSNGAGYVILTAPGKGDIPDIIYGVNNQDIQEDDRIISAASCTTNAIVPVLKAMDDRFKIKQGHIDTCHSYTNDQHLIDNFHRKDRRGRAAPLNMVITETGAASAVTKALPALDGKLTANAIRVPTPNVSLAILKLNLVATTTVEEVNEYLRAISLDSPLQSQIDYTTSKEVVSSDFIGYLKTSIIDSETTIVQGKQCVLYVWYDNEFGYAGQVIRIIQHLTRLELPSFPK</sequence>
<dbReference type="Proteomes" id="UP000247465">
    <property type="component" value="Chromosome"/>
</dbReference>
<evidence type="ECO:0000313" key="4">
    <source>
        <dbReference type="EMBL" id="AWT60901.1"/>
    </source>
</evidence>
<gene>
    <name evidence="4" type="primary">gap2</name>
    <name evidence="4" type="ORF">DF168_02126</name>
</gene>
<accession>A0A2Z4AFC5</accession>
<dbReference type="GO" id="GO:0016620">
    <property type="term" value="F:oxidoreductase activity, acting on the aldehyde or oxo group of donors, NAD or NADP as acceptor"/>
    <property type="evidence" value="ECO:0007669"/>
    <property type="project" value="InterPro"/>
</dbReference>
<feature type="domain" description="Glyceraldehyde 3-phosphate dehydrogenase NAD(P) binding" evidence="3">
    <location>
        <begin position="132"/>
        <end position="293"/>
    </location>
</feature>
<dbReference type="PANTHER" id="PTHR43454">
    <property type="entry name" value="GLYCERALDEHYDE-3-PHOSPHATE DEHYDROGENASE"/>
    <property type="match status" value="1"/>
</dbReference>
<dbReference type="EMBL" id="CP029803">
    <property type="protein sequence ID" value="AWT60901.1"/>
    <property type="molecule type" value="Genomic_DNA"/>
</dbReference>
<dbReference type="Gene3D" id="3.30.360.10">
    <property type="entry name" value="Dihydrodipicolinate Reductase, domain 2"/>
    <property type="match status" value="1"/>
</dbReference>
<reference evidence="4 5" key="1">
    <citation type="submission" date="2018-06" db="EMBL/GenBank/DDBJ databases">
        <title>Draft Genome Sequence of a Novel Marine Bacterium Related to the Verrucomicrobia.</title>
        <authorList>
            <person name="Vosseberg J."/>
            <person name="Martijn J."/>
            <person name="Ettema T.J.G."/>
        </authorList>
    </citation>
    <scope>NUCLEOTIDE SEQUENCE [LARGE SCALE GENOMIC DNA]</scope>
    <source>
        <strain evidence="4">TARA_B100001123</strain>
    </source>
</reference>
<organism evidence="4 5">
    <name type="scientific">Candidatus Moanibacter tarae</name>
    <dbReference type="NCBI Taxonomy" id="2200854"/>
    <lineage>
        <taxon>Bacteria</taxon>
        <taxon>Pseudomonadati</taxon>
        <taxon>Verrucomicrobiota</taxon>
        <taxon>Opitutia</taxon>
        <taxon>Puniceicoccales</taxon>
        <taxon>Puniceicoccales incertae sedis</taxon>
        <taxon>Candidatus Moanibacter</taxon>
    </lineage>
</organism>
<dbReference type="InterPro" id="IPR020831">
    <property type="entry name" value="GlycerAld/Erythrose_P_DH"/>
</dbReference>
<dbReference type="InterPro" id="IPR020829">
    <property type="entry name" value="GlycerAld_3-P_DH_cat"/>
</dbReference>
<evidence type="ECO:0000256" key="1">
    <source>
        <dbReference type="ARBA" id="ARBA00023002"/>
    </source>
</evidence>
<evidence type="ECO:0000313" key="5">
    <source>
        <dbReference type="Proteomes" id="UP000247465"/>
    </source>
</evidence>
<dbReference type="GO" id="GO:0051287">
    <property type="term" value="F:NAD binding"/>
    <property type="evidence" value="ECO:0007669"/>
    <property type="project" value="InterPro"/>
</dbReference>
<dbReference type="AlphaFoldDB" id="A0A2Z4AFC5"/>
<dbReference type="CDD" id="cd18126">
    <property type="entry name" value="GAPDH_I_C"/>
    <property type="match status" value="1"/>
</dbReference>
<dbReference type="PANTHER" id="PTHR43454:SF1">
    <property type="entry name" value="GLYCERALDEHYDE 3-PHOSPHATE DEHYDROGENASE NAD(P) BINDING DOMAIN-CONTAINING PROTEIN"/>
    <property type="match status" value="1"/>
</dbReference>
<name>A0A2Z4AFC5_9BACT</name>
<dbReference type="KEGG" id="mtar:DF168_02126"/>
<proteinExistence type="inferred from homology"/>
<keyword evidence="1 4" id="KW-0560">Oxidoreductase</keyword>
<dbReference type="InterPro" id="IPR020828">
    <property type="entry name" value="GlycerAld_3-P_DH_NAD(P)-bd"/>
</dbReference>
<dbReference type="Pfam" id="PF02800">
    <property type="entry name" value="Gp_dh_C"/>
    <property type="match status" value="1"/>
</dbReference>
<dbReference type="PRINTS" id="PR00078">
    <property type="entry name" value="G3PDHDRGNASE"/>
</dbReference>
<dbReference type="SMART" id="SM00846">
    <property type="entry name" value="Gp_dh_N"/>
    <property type="match status" value="1"/>
</dbReference>
<dbReference type="NCBIfam" id="NF006139">
    <property type="entry name" value="PRK08289.1"/>
    <property type="match status" value="1"/>
</dbReference>
<dbReference type="PROSITE" id="PS00071">
    <property type="entry name" value="GAPDH"/>
    <property type="match status" value="1"/>
</dbReference>
<dbReference type="EC" id="1.2.1.-" evidence="4"/>
<evidence type="ECO:0000256" key="2">
    <source>
        <dbReference type="RuleBase" id="RU000397"/>
    </source>
</evidence>
<dbReference type="SUPFAM" id="SSF51735">
    <property type="entry name" value="NAD(P)-binding Rossmann-fold domains"/>
    <property type="match status" value="1"/>
</dbReference>
<protein>
    <submittedName>
        <fullName evidence="4">Glyceraldehyde-3-phosphate dehydrogenase-like protein</fullName>
        <ecNumber evidence="4">1.2.1.-</ecNumber>
    </submittedName>
</protein>
<dbReference type="Gene3D" id="3.40.50.720">
    <property type="entry name" value="NAD(P)-binding Rossmann-like Domain"/>
    <property type="match status" value="1"/>
</dbReference>
<comment type="similarity">
    <text evidence="2">Belongs to the glyceraldehyde-3-phosphate dehydrogenase family.</text>
</comment>
<dbReference type="InterPro" id="IPR036291">
    <property type="entry name" value="NAD(P)-bd_dom_sf"/>
</dbReference>
<evidence type="ECO:0000259" key="3">
    <source>
        <dbReference type="SMART" id="SM00846"/>
    </source>
</evidence>
<dbReference type="InterPro" id="IPR020830">
    <property type="entry name" value="GlycerAld_3-P_DH_AS"/>
</dbReference>